<gene>
    <name evidence="2" type="ORF">DASB73_004210</name>
</gene>
<dbReference type="GO" id="GO:0000932">
    <property type="term" value="C:P-body"/>
    <property type="evidence" value="ECO:0007669"/>
    <property type="project" value="TreeGrafter"/>
</dbReference>
<comment type="caution">
    <text evidence="2">The sequence shown here is derived from an EMBL/GenBank/DDBJ whole genome shotgun (WGS) entry which is preliminary data.</text>
</comment>
<dbReference type="SMART" id="SM00955">
    <property type="entry name" value="RNB"/>
    <property type="match status" value="1"/>
</dbReference>
<dbReference type="InterPro" id="IPR050180">
    <property type="entry name" value="RNR_Ribonuclease"/>
</dbReference>
<dbReference type="GO" id="GO:0006402">
    <property type="term" value="P:mRNA catabolic process"/>
    <property type="evidence" value="ECO:0007669"/>
    <property type="project" value="TreeGrafter"/>
</dbReference>
<protein>
    <submittedName>
        <fullName evidence="2">Exoribonuclease II</fullName>
    </submittedName>
</protein>
<dbReference type="InterPro" id="IPR001900">
    <property type="entry name" value="RNase_II/R"/>
</dbReference>
<feature type="domain" description="RNB" evidence="1">
    <location>
        <begin position="355"/>
        <end position="642"/>
    </location>
</feature>
<organism evidence="2 3">
    <name type="scientific">Starmerella bacillaris</name>
    <name type="common">Yeast</name>
    <name type="synonym">Candida zemplinina</name>
    <dbReference type="NCBI Taxonomy" id="1247836"/>
    <lineage>
        <taxon>Eukaryota</taxon>
        <taxon>Fungi</taxon>
        <taxon>Dikarya</taxon>
        <taxon>Ascomycota</taxon>
        <taxon>Saccharomycotina</taxon>
        <taxon>Dipodascomycetes</taxon>
        <taxon>Dipodascales</taxon>
        <taxon>Trichomonascaceae</taxon>
        <taxon>Starmerella</taxon>
    </lineage>
</organism>
<evidence type="ECO:0000313" key="3">
    <source>
        <dbReference type="Proteomes" id="UP001362899"/>
    </source>
</evidence>
<dbReference type="PANTHER" id="PTHR23355:SF59">
    <property type="entry name" value="EXORIBONUCLEASE II, MITOCHONDRIAL"/>
    <property type="match status" value="1"/>
</dbReference>
<dbReference type="SUPFAM" id="SSF50249">
    <property type="entry name" value="Nucleic acid-binding proteins"/>
    <property type="match status" value="1"/>
</dbReference>
<dbReference type="GO" id="GO:0000175">
    <property type="term" value="F:3'-5'-RNA exonuclease activity"/>
    <property type="evidence" value="ECO:0007669"/>
    <property type="project" value="TreeGrafter"/>
</dbReference>
<sequence>MNVCIKARLRHNFYVKLVDCSRLYSTQRDLNAILNGMASRTSSLHAGPKMPPISAAFSKQFRFPVGTKVNVGDVVLVGLEPMVLIASSSNASGMCTLVDRVGQVTHMPLHQTNMWLSEMIPSSFLEANISKLLTNEISAPLQVSTAENSKALSESVSLNNMNSGETTQVVNVWVHRLISKPLRKLKELASLKAGIILEDTLKEFQLFQKSEDGELISFSDFMKRVFKRDTFSAIETLAARLCLEHSQMKGQYDAKLNLLKPKIIRIDSTKKYSDKNLYSLPTEYARGNLADPLLQSRAVMQLKKSMTQLTSINPSVASEVLKLPYGGIRDCKWYNWALKDKQKHMEINKDICKERPKFEGAVYCIDNSDAAEIDDGISIENLSSTNVRIGVHIADPSAFLNIADTVNVIKQNPSTVYLDKLTIPMLPSKVTTQFDVSKSQAPSLSLFVDLDKTTGHVLDFRIQNTMLTSTQKITPAEVNANSVSNYSSFLEVAEALRRSRFTNGAFGIKKYSEFSGNASTDSSSVLTIDGQVPGSFIVAEFMILASHLVGTYCYEHDIPVLYRGQDLMLSSKNLRDAFYKYFKENDGMIGFEWLPIVQQKYIACEPKRHTGLGFDVLTSFTSPLRRFEDFLTHAQLNSHLNNRRLPFSKADLQNWRDELEMRQHLITQLQKEDKRFVNLKKLQAFSSQRSEQKVTGVISRVTVTSSTEREVNVYLPAFDLDVEYTGKNTEFAVEQAAQFTIRHVSPEGRYAYVE</sequence>
<keyword evidence="3" id="KW-1185">Reference proteome</keyword>
<dbReference type="Pfam" id="PF00773">
    <property type="entry name" value="RNB"/>
    <property type="match status" value="1"/>
</dbReference>
<dbReference type="Proteomes" id="UP001362899">
    <property type="component" value="Unassembled WGS sequence"/>
</dbReference>
<reference evidence="2 3" key="1">
    <citation type="journal article" date="2023" name="Elife">
        <title>Identification of key yeast species and microbe-microbe interactions impacting larval growth of Drosophila in the wild.</title>
        <authorList>
            <person name="Mure A."/>
            <person name="Sugiura Y."/>
            <person name="Maeda R."/>
            <person name="Honda K."/>
            <person name="Sakurai N."/>
            <person name="Takahashi Y."/>
            <person name="Watada M."/>
            <person name="Katoh T."/>
            <person name="Gotoh A."/>
            <person name="Gotoh Y."/>
            <person name="Taniguchi I."/>
            <person name="Nakamura K."/>
            <person name="Hayashi T."/>
            <person name="Katayama T."/>
            <person name="Uemura T."/>
            <person name="Hattori Y."/>
        </authorList>
    </citation>
    <scope>NUCLEOTIDE SEQUENCE [LARGE SCALE GENOMIC DNA]</scope>
    <source>
        <strain evidence="2 3">SB-73</strain>
    </source>
</reference>
<dbReference type="AlphaFoldDB" id="A0AAV5REA2"/>
<dbReference type="EMBL" id="BTGC01000001">
    <property type="protein sequence ID" value="GMM49463.1"/>
    <property type="molecule type" value="Genomic_DNA"/>
</dbReference>
<proteinExistence type="predicted"/>
<accession>A0AAV5REA2</accession>
<dbReference type="GO" id="GO:0003723">
    <property type="term" value="F:RNA binding"/>
    <property type="evidence" value="ECO:0007669"/>
    <property type="project" value="InterPro"/>
</dbReference>
<evidence type="ECO:0000259" key="1">
    <source>
        <dbReference type="SMART" id="SM00955"/>
    </source>
</evidence>
<name>A0AAV5REA2_STABA</name>
<dbReference type="PANTHER" id="PTHR23355">
    <property type="entry name" value="RIBONUCLEASE"/>
    <property type="match status" value="1"/>
</dbReference>
<evidence type="ECO:0000313" key="2">
    <source>
        <dbReference type="EMBL" id="GMM49463.1"/>
    </source>
</evidence>
<dbReference type="InterPro" id="IPR012340">
    <property type="entry name" value="NA-bd_OB-fold"/>
</dbReference>